<sequence length="95" mass="10725">MLFVVPISFFMGSNLPLQTSHHINNLKVFKIQGDEGELNGSSFHLDVPKLFVSCSIPLNVLDHPHFSELIENIMKKLLQVDESLTNCLGKYVKEV</sequence>
<reference evidence="1" key="1">
    <citation type="submission" date="2014-05" db="EMBL/GenBank/DDBJ databases">
        <authorList>
            <person name="Chronopoulou M."/>
        </authorList>
    </citation>
    <scope>NUCLEOTIDE SEQUENCE</scope>
    <source>
        <tissue evidence="1">Whole organism</tissue>
    </source>
</reference>
<evidence type="ECO:0000313" key="1">
    <source>
        <dbReference type="EMBL" id="CDW48682.1"/>
    </source>
</evidence>
<accession>A0A0K2VER4</accession>
<dbReference type="AlphaFoldDB" id="A0A0K2VER4"/>
<dbReference type="EMBL" id="HACA01031321">
    <property type="protein sequence ID" value="CDW48682.1"/>
    <property type="molecule type" value="Transcribed_RNA"/>
</dbReference>
<proteinExistence type="predicted"/>
<organism evidence="1">
    <name type="scientific">Lepeophtheirus salmonis</name>
    <name type="common">Salmon louse</name>
    <name type="synonym">Caligus salmonis</name>
    <dbReference type="NCBI Taxonomy" id="72036"/>
    <lineage>
        <taxon>Eukaryota</taxon>
        <taxon>Metazoa</taxon>
        <taxon>Ecdysozoa</taxon>
        <taxon>Arthropoda</taxon>
        <taxon>Crustacea</taxon>
        <taxon>Multicrustacea</taxon>
        <taxon>Hexanauplia</taxon>
        <taxon>Copepoda</taxon>
        <taxon>Siphonostomatoida</taxon>
        <taxon>Caligidae</taxon>
        <taxon>Lepeophtheirus</taxon>
    </lineage>
</organism>
<protein>
    <submittedName>
        <fullName evidence="1">Uncharacterized protein</fullName>
    </submittedName>
</protein>
<name>A0A0K2VER4_LEPSM</name>